<dbReference type="EMBL" id="RXIA01000010">
    <property type="protein sequence ID" value="RVU71010.1"/>
    <property type="molecule type" value="Genomic_DNA"/>
</dbReference>
<keyword evidence="3" id="KW-0378">Hydrolase</keyword>
<comment type="catalytic activity">
    <reaction evidence="1">
        <text>Hydrolysis of terminal non-reducing alpha-L-rhamnose residues in alpha-L-rhamnosides.</text>
        <dbReference type="EC" id="3.2.1.40"/>
    </reaction>
</comment>
<dbReference type="InterPro" id="IPR008928">
    <property type="entry name" value="6-hairpin_glycosidase_sf"/>
</dbReference>
<dbReference type="InterPro" id="IPR013737">
    <property type="entry name" value="Bac_rhamnosid_N"/>
</dbReference>
<evidence type="ECO:0000313" key="8">
    <source>
        <dbReference type="EMBL" id="RVU71010.1"/>
    </source>
</evidence>
<dbReference type="Pfam" id="PF08531">
    <property type="entry name" value="Bac_rhamnosid_N"/>
    <property type="match status" value="1"/>
</dbReference>
<keyword evidence="9" id="KW-1185">Reference proteome</keyword>
<dbReference type="Pfam" id="PF17390">
    <property type="entry name" value="Bac_rhamnosid_C"/>
    <property type="match status" value="1"/>
</dbReference>
<name>A0A437SVX9_9LACO</name>
<dbReference type="Pfam" id="PF05592">
    <property type="entry name" value="Bac_rhamnosid"/>
    <property type="match status" value="1"/>
</dbReference>
<dbReference type="Proteomes" id="UP000288291">
    <property type="component" value="Unassembled WGS sequence"/>
</dbReference>
<dbReference type="Gene3D" id="1.50.10.10">
    <property type="match status" value="1"/>
</dbReference>
<dbReference type="PANTHER" id="PTHR33307">
    <property type="entry name" value="ALPHA-RHAMNOSIDASE (EUROFUNG)"/>
    <property type="match status" value="1"/>
</dbReference>
<dbReference type="GO" id="GO:0030596">
    <property type="term" value="F:alpha-L-rhamnosidase activity"/>
    <property type="evidence" value="ECO:0007669"/>
    <property type="project" value="UniProtKB-EC"/>
</dbReference>
<evidence type="ECO:0000256" key="1">
    <source>
        <dbReference type="ARBA" id="ARBA00001445"/>
    </source>
</evidence>
<evidence type="ECO:0000259" key="4">
    <source>
        <dbReference type="Pfam" id="PF05592"/>
    </source>
</evidence>
<feature type="domain" description="Bacterial alpha-L-rhamnosidase N-terminal" evidence="5">
    <location>
        <begin position="127"/>
        <end position="286"/>
    </location>
</feature>
<accession>A0A437SVX9</accession>
<dbReference type="InterPro" id="IPR008902">
    <property type="entry name" value="Rhamnosid_concanavalin"/>
</dbReference>
<evidence type="ECO:0000259" key="5">
    <source>
        <dbReference type="Pfam" id="PF08531"/>
    </source>
</evidence>
<evidence type="ECO:0000256" key="3">
    <source>
        <dbReference type="ARBA" id="ARBA00022801"/>
    </source>
</evidence>
<dbReference type="AlphaFoldDB" id="A0A437SVX9"/>
<dbReference type="InterPro" id="IPR012341">
    <property type="entry name" value="6hp_glycosidase-like_sf"/>
</dbReference>
<evidence type="ECO:0000259" key="6">
    <source>
        <dbReference type="Pfam" id="PF17389"/>
    </source>
</evidence>
<proteinExistence type="predicted"/>
<evidence type="ECO:0000313" key="9">
    <source>
        <dbReference type="Proteomes" id="UP000288291"/>
    </source>
</evidence>
<evidence type="ECO:0000259" key="7">
    <source>
        <dbReference type="Pfam" id="PF17390"/>
    </source>
</evidence>
<evidence type="ECO:0000256" key="2">
    <source>
        <dbReference type="ARBA" id="ARBA00012652"/>
    </source>
</evidence>
<feature type="domain" description="Alpha-L-rhamnosidase C-terminal" evidence="7">
    <location>
        <begin position="757"/>
        <end position="817"/>
    </location>
</feature>
<dbReference type="Gene3D" id="2.60.120.260">
    <property type="entry name" value="Galactose-binding domain-like"/>
    <property type="match status" value="2"/>
</dbReference>
<protein>
    <recommendedName>
        <fullName evidence="2">alpha-L-rhamnosidase</fullName>
        <ecNumber evidence="2">3.2.1.40</ecNumber>
    </recommendedName>
</protein>
<dbReference type="InterPro" id="IPR035396">
    <property type="entry name" value="Bac_rhamnosid6H"/>
</dbReference>
<dbReference type="InterPro" id="IPR035398">
    <property type="entry name" value="Bac_rhamnosid_C"/>
</dbReference>
<dbReference type="RefSeq" id="WP_127796247.1">
    <property type="nucleotide sequence ID" value="NZ_ML136878.1"/>
</dbReference>
<dbReference type="InterPro" id="IPR016007">
    <property type="entry name" value="Alpha_rhamnosid"/>
</dbReference>
<dbReference type="EC" id="3.2.1.40" evidence="2"/>
<dbReference type="PANTHER" id="PTHR33307:SF6">
    <property type="entry name" value="ALPHA-RHAMNOSIDASE (EUROFUNG)-RELATED"/>
    <property type="match status" value="1"/>
</dbReference>
<dbReference type="SUPFAM" id="SSF48208">
    <property type="entry name" value="Six-hairpin glycosidases"/>
    <property type="match status" value="1"/>
</dbReference>
<feature type="domain" description="Alpha-L-rhamnosidase six-hairpin glycosidase" evidence="6">
    <location>
        <begin position="398"/>
        <end position="746"/>
    </location>
</feature>
<dbReference type="GO" id="GO:0005975">
    <property type="term" value="P:carbohydrate metabolic process"/>
    <property type="evidence" value="ECO:0007669"/>
    <property type="project" value="InterPro"/>
</dbReference>
<gene>
    <name evidence="8" type="ORF">EJK17_04710</name>
</gene>
<reference evidence="8 9" key="1">
    <citation type="submission" date="2018-12" db="EMBL/GenBank/DDBJ databases">
        <authorList>
            <person name="Meng J."/>
        </authorList>
    </citation>
    <scope>NUCLEOTIDE SEQUENCE [LARGE SCALE GENOMIC DNA]</scope>
    <source>
        <strain evidence="8 9">HT111-2</strain>
    </source>
</reference>
<comment type="caution">
    <text evidence="8">The sequence shown here is derived from an EMBL/GenBank/DDBJ whole genome shotgun (WGS) entry which is preliminary data.</text>
</comment>
<sequence>MKLVRIEVNHMDRPIGFNLENHLHLVGFLDQPVTRKLQRQLTITANGHEVIRKPWEEADNLIYDFALELSPRTRYEVKMSVKDDDEVASTTTYFETGQMGQSLQGKWIGTQHKDLHSIILHQKFTVKEVNQARLYLTGLGLFEAYIDGQKVGDEFLTPGFTDYNYDLQLETYDVTKYLHEDGEHELSIMLADGWYRGKLGLKTHGGQANNYGDQLLALAELRINDQVALATDDSWEVSTSPVTHSGIYYGEDLDDNRPLTDLGKAVIVSSPTRHLVDRQSLPIKRHEEFPVKKVIQTPSGSTVLDFGQNMAGWLEFKNIVPQGEKVSIEFGEIMQDGEFYRDNLRSARAQFTYVSDGREKWVRPHFTYFGFRYVKLSDFSTAISPADFRAVALYSEMRETGQIKTDNSMVNRLFENVKWGQKSNFVDIPTDCPQRDERLGWTGDAAIFAKTASYNMATYQFFKKYSYDVAVEQSKNNGFVPLYVPAVDTEDGGKAVGSDVSTIIPWVAYKRTGDKAILRQNIGAMMSWIDWIHDRAVDHGQEYLWLGDDQLGDWLALDTEDIMKLKGKTPDDLIASAYYYYSSKLVSQAANVLKMKHEEQYYSQLAKLIKQAFIEHFFTKDGLSIADTQTGLALCLTFGLYPKNGKELLVRKLVEKIEVNQNHLNTGFVGTPLLLPALTANGQENLALRLFLNTDFPSWLYEVKHGATTIWERWNSVDEDGHTAQNGMNSLNHYSSGAVMAWAYEDLLGLKQDGNNVIFKPMLTAKLKKISGQLALPTGLVKVSWQIISQKKIHLKFEVSYGSQLKLELPELEQELASTTFTSGSYELDVEVKEPIVAAYDIHTPLNEYQDQKQLTDELSKLVPFWGFLAMPGNMEHFGKYSLLQLSREMRGIGFKPFAQADIEKINQLFRKSALQGEEK</sequence>
<feature type="domain" description="Alpha-L-rhamnosidase concanavalin-like" evidence="4">
    <location>
        <begin position="296"/>
        <end position="393"/>
    </location>
</feature>
<dbReference type="Pfam" id="PF17389">
    <property type="entry name" value="Bac_rhamnosid6H"/>
    <property type="match status" value="1"/>
</dbReference>
<organism evidence="8 9">
    <name type="scientific">Lactobacillus xujianguonis</name>
    <dbReference type="NCBI Taxonomy" id="2495899"/>
    <lineage>
        <taxon>Bacteria</taxon>
        <taxon>Bacillati</taxon>
        <taxon>Bacillota</taxon>
        <taxon>Bacilli</taxon>
        <taxon>Lactobacillales</taxon>
        <taxon>Lactobacillaceae</taxon>
        <taxon>Lactobacillus</taxon>
    </lineage>
</organism>